<dbReference type="KEGG" id="mcha:111014277"/>
<feature type="domain" description="DUF668" evidence="1">
    <location>
        <begin position="370"/>
        <end position="458"/>
    </location>
</feature>
<dbReference type="InterPro" id="IPR007700">
    <property type="entry name" value="DUF668"/>
</dbReference>
<proteinExistence type="predicted"/>
<dbReference type="Pfam" id="PF05003">
    <property type="entry name" value="DUF668"/>
    <property type="match status" value="1"/>
</dbReference>
<feature type="domain" description="DUF3475" evidence="2">
    <location>
        <begin position="33"/>
        <end position="88"/>
    </location>
</feature>
<gene>
    <name evidence="4" type="primary">LOC111014277</name>
</gene>
<dbReference type="Proteomes" id="UP000504603">
    <property type="component" value="Unplaced"/>
</dbReference>
<dbReference type="PANTHER" id="PTHR31371">
    <property type="entry name" value="BNAC09G50660D PROTEIN"/>
    <property type="match status" value="1"/>
</dbReference>
<protein>
    <submittedName>
        <fullName evidence="4">Uncharacterized protein LOC111014277</fullName>
    </submittedName>
</protein>
<evidence type="ECO:0000259" key="2">
    <source>
        <dbReference type="Pfam" id="PF11961"/>
    </source>
</evidence>
<dbReference type="Pfam" id="PF11961">
    <property type="entry name" value="DUF3475"/>
    <property type="match status" value="1"/>
</dbReference>
<accession>A0A6J1CU02</accession>
<dbReference type="PANTHER" id="PTHR31371:SF4">
    <property type="entry name" value="DUF668 DOMAIN-CONTAINING PROTEIN"/>
    <property type="match status" value="1"/>
</dbReference>
<sequence>MAKEWRKTRSSSFRWIPLKIVPPEPESAGIGFLAFEISVLMSKLVQLWNQLEDTEFTRVKEQISNSTGIKKLISDDDRFLTELFLNEIVRDLQYVARSIARFATKCSDPVLHEFEKFVRDPVKNHFDWFGWQYRWKKMERRVKKMERFVALTAELSREMEILAEVERNIKRTTAIFAFGGGGGESFKFRKKVKWHRRHVQSLKLVTPWNRGFDYILRLFMRSIITVVERIKIVFGVKEIRRPPSVESEKSAAGHRLASGEFNEMMFGLKNFLRLPSEPPLMKLADVKSSVISEGKKVGQFTHFRSFKDCKGGGIDSPPHDGRRIRKTTSLNLKNRVENRASSPSRINGGNYSISSFFSTENLSTPPPSSLAGAGLSIHYAKIVILIEKSASAPHLIGADDRDELFNMLPATIRTALRSRLRSAAKVRPPSLYDPVVAAEWKSAVAKILQWLAPMAHDTETWDSEQSFEKPLAGAGAGESRSHVLLLQTLHYADREKTEGAIVELLVALSNICSSSEVCEEIFESTWS</sequence>
<dbReference type="GO" id="GO:0045927">
    <property type="term" value="P:positive regulation of growth"/>
    <property type="evidence" value="ECO:0007669"/>
    <property type="project" value="InterPro"/>
</dbReference>
<organism evidence="3 4">
    <name type="scientific">Momordica charantia</name>
    <name type="common">Bitter gourd</name>
    <name type="synonym">Balsam pear</name>
    <dbReference type="NCBI Taxonomy" id="3673"/>
    <lineage>
        <taxon>Eukaryota</taxon>
        <taxon>Viridiplantae</taxon>
        <taxon>Streptophyta</taxon>
        <taxon>Embryophyta</taxon>
        <taxon>Tracheophyta</taxon>
        <taxon>Spermatophyta</taxon>
        <taxon>Magnoliopsida</taxon>
        <taxon>eudicotyledons</taxon>
        <taxon>Gunneridae</taxon>
        <taxon>Pentapetalae</taxon>
        <taxon>rosids</taxon>
        <taxon>fabids</taxon>
        <taxon>Cucurbitales</taxon>
        <taxon>Cucurbitaceae</taxon>
        <taxon>Momordiceae</taxon>
        <taxon>Momordica</taxon>
    </lineage>
</organism>
<dbReference type="AlphaFoldDB" id="A0A6J1CU02"/>
<keyword evidence="3" id="KW-1185">Reference proteome</keyword>
<evidence type="ECO:0000259" key="1">
    <source>
        <dbReference type="Pfam" id="PF05003"/>
    </source>
</evidence>
<name>A0A6J1CU02_MOMCH</name>
<dbReference type="InterPro" id="IPR021864">
    <property type="entry name" value="DUF3475"/>
</dbReference>
<dbReference type="GeneID" id="111014277"/>
<dbReference type="OrthoDB" id="2018987at2759"/>
<evidence type="ECO:0000313" key="3">
    <source>
        <dbReference type="Proteomes" id="UP000504603"/>
    </source>
</evidence>
<evidence type="ECO:0000313" key="4">
    <source>
        <dbReference type="RefSeq" id="XP_022144636.1"/>
    </source>
</evidence>
<reference evidence="4" key="1">
    <citation type="submission" date="2025-08" db="UniProtKB">
        <authorList>
            <consortium name="RefSeq"/>
        </authorList>
    </citation>
    <scope>IDENTIFICATION</scope>
    <source>
        <strain evidence="4">OHB3-1</strain>
    </source>
</reference>
<dbReference type="RefSeq" id="XP_022144636.1">
    <property type="nucleotide sequence ID" value="XM_022288944.1"/>
</dbReference>